<name>A0ABN2QXY8_9PSEU</name>
<dbReference type="Gene3D" id="3.30.470.20">
    <property type="entry name" value="ATP-grasp fold, B domain"/>
    <property type="match status" value="1"/>
</dbReference>
<dbReference type="EMBL" id="BAAANN010000012">
    <property type="protein sequence ID" value="GAA1960173.1"/>
    <property type="molecule type" value="Genomic_DNA"/>
</dbReference>
<gene>
    <name evidence="2" type="primary">tgmB_1</name>
    <name evidence="2" type="ORF">GCM10009754_33420</name>
</gene>
<feature type="domain" description="MvdD-like pre-ATP grasp" evidence="1">
    <location>
        <begin position="2"/>
        <end position="114"/>
    </location>
</feature>
<protein>
    <submittedName>
        <fullName evidence="2">ATP-grasp ribosomal peptide maturase</fullName>
    </submittedName>
</protein>
<dbReference type="Proteomes" id="UP001501116">
    <property type="component" value="Unassembled WGS sequence"/>
</dbReference>
<keyword evidence="3" id="KW-1185">Reference proteome</keyword>
<dbReference type="RefSeq" id="WP_344418762.1">
    <property type="nucleotide sequence ID" value="NZ_BAAANN010000012.1"/>
</dbReference>
<accession>A0ABN2QXY8</accession>
<comment type="caution">
    <text evidence="2">The sequence shown here is derived from an EMBL/GenBank/DDBJ whole genome shotgun (WGS) entry which is preliminary data.</text>
</comment>
<dbReference type="PANTHER" id="PTHR21621:SF0">
    <property type="entry name" value="BETA-CITRYLGLUTAMATE SYNTHASE B-RELATED"/>
    <property type="match status" value="1"/>
</dbReference>
<proteinExistence type="predicted"/>
<dbReference type="NCBIfam" id="TIGR04187">
    <property type="entry name" value="GRASP_SAV_5884"/>
    <property type="match status" value="1"/>
</dbReference>
<sequence>MTVLVLTAPDDDTATRVCQALDDRGCAHARMDLGDFPKTLSCTATGPDWTGWLSDGHRELRLSEIRSVYYRRPSGFRFPAHLPAQERRFAAAEARQGLGGLLFCLRVPFVNHPSRIADAELKPAQLQAAADVGFRVPRTLITNDAEEARAFAHETDGRILYKPLTAAFLRTDEVKLVYATLVRADDLDDDAIALSPCQFQAFVPKRHDVRLTAVGRECFATIIHAGSEESYWDWRADYPSLRYEPVAPPDAVAASVTAYLHRFGLVFGCFDFTVDTAGDWWFLECGANAQWGWIEYETGLPIAEAIARQLTGGTT</sequence>
<dbReference type="InterPro" id="IPR026449">
    <property type="entry name" value="GRASP_SAV_5884"/>
</dbReference>
<dbReference type="SUPFAM" id="SSF56059">
    <property type="entry name" value="Glutathione synthetase ATP-binding domain-like"/>
    <property type="match status" value="1"/>
</dbReference>
<organism evidence="2 3">
    <name type="scientific">Amycolatopsis minnesotensis</name>
    <dbReference type="NCBI Taxonomy" id="337894"/>
    <lineage>
        <taxon>Bacteria</taxon>
        <taxon>Bacillati</taxon>
        <taxon>Actinomycetota</taxon>
        <taxon>Actinomycetes</taxon>
        <taxon>Pseudonocardiales</taxon>
        <taxon>Pseudonocardiaceae</taxon>
        <taxon>Amycolatopsis</taxon>
    </lineage>
</organism>
<evidence type="ECO:0000259" key="1">
    <source>
        <dbReference type="Pfam" id="PF21068"/>
    </source>
</evidence>
<evidence type="ECO:0000313" key="3">
    <source>
        <dbReference type="Proteomes" id="UP001501116"/>
    </source>
</evidence>
<dbReference type="PANTHER" id="PTHR21621">
    <property type="entry name" value="RIBOSOMAL PROTEIN S6 MODIFICATION PROTEIN"/>
    <property type="match status" value="1"/>
</dbReference>
<dbReference type="InterPro" id="IPR048936">
    <property type="entry name" value="MvdD-like_ATPgrasp"/>
</dbReference>
<dbReference type="Pfam" id="PF21068">
    <property type="entry name" value="ATPgraspMvdD"/>
    <property type="match status" value="1"/>
</dbReference>
<evidence type="ECO:0000313" key="2">
    <source>
        <dbReference type="EMBL" id="GAA1960173.1"/>
    </source>
</evidence>
<reference evidence="2 3" key="1">
    <citation type="journal article" date="2019" name="Int. J. Syst. Evol. Microbiol.">
        <title>The Global Catalogue of Microorganisms (GCM) 10K type strain sequencing project: providing services to taxonomists for standard genome sequencing and annotation.</title>
        <authorList>
            <consortium name="The Broad Institute Genomics Platform"/>
            <consortium name="The Broad Institute Genome Sequencing Center for Infectious Disease"/>
            <person name="Wu L."/>
            <person name="Ma J."/>
        </authorList>
    </citation>
    <scope>NUCLEOTIDE SEQUENCE [LARGE SCALE GENOMIC DNA]</scope>
    <source>
        <strain evidence="2 3">JCM 14545</strain>
    </source>
</reference>